<evidence type="ECO:0000313" key="2">
    <source>
        <dbReference type="EMBL" id="OWJ78725.1"/>
    </source>
</evidence>
<evidence type="ECO:0000256" key="1">
    <source>
        <dbReference type="SAM" id="Phobius"/>
    </source>
</evidence>
<comment type="caution">
    <text evidence="2">The sequence shown here is derived from an EMBL/GenBank/DDBJ whole genome shotgun (WGS) entry which is preliminary data.</text>
</comment>
<evidence type="ECO:0000313" key="3">
    <source>
        <dbReference type="Proteomes" id="UP000196878"/>
    </source>
</evidence>
<sequence length="101" mass="11229">MNWIECSQATERIYGHSRFSWPVTGWEGFNCEDGITISDLTGGIAWLWTLPGDAILRYPPINEFLEMDANHTGGFLSGFITMALVWAALLVIGAFIEGGFR</sequence>
<reference evidence="2 3" key="1">
    <citation type="submission" date="2016-12" db="EMBL/GenBank/DDBJ databases">
        <title>Comparison of Traditional DNA-DNA Hybridization with In Silico Genomic Analysis.</title>
        <authorList>
            <person name="Nicholson A.C."/>
            <person name="Humrighouse B.W."/>
            <person name="Graziano J."/>
            <person name="Lasker B."/>
            <person name="Whitney A.M."/>
            <person name="Mcquiston J.R."/>
        </authorList>
    </citation>
    <scope>NUCLEOTIDE SEQUENCE [LARGE SCALE GENOMIC DNA]</scope>
    <source>
        <strain evidence="2 3">H2240</strain>
    </source>
</reference>
<dbReference type="AlphaFoldDB" id="A0A212ACK6"/>
<dbReference type="EMBL" id="NIPW01000010">
    <property type="protein sequence ID" value="OWJ78725.1"/>
    <property type="molecule type" value="Genomic_DNA"/>
</dbReference>
<keyword evidence="1" id="KW-0812">Transmembrane</keyword>
<gene>
    <name evidence="2" type="ORF">CDV49_06320</name>
</gene>
<feature type="transmembrane region" description="Helical" evidence="1">
    <location>
        <begin position="75"/>
        <end position="96"/>
    </location>
</feature>
<dbReference type="Proteomes" id="UP000196878">
    <property type="component" value="Unassembled WGS sequence"/>
</dbReference>
<keyword evidence="1" id="KW-1133">Transmembrane helix</keyword>
<keyword evidence="3" id="KW-1185">Reference proteome</keyword>
<dbReference type="RefSeq" id="WP_088214725.1">
    <property type="nucleotide sequence ID" value="NZ_NIPW01000010.1"/>
</dbReference>
<accession>A0A212ACK6</accession>
<organism evidence="2 3">
    <name type="scientific">Haematobacter genomosp. 1</name>
    <dbReference type="NCBI Taxonomy" id="366618"/>
    <lineage>
        <taxon>Bacteria</taxon>
        <taxon>Pseudomonadati</taxon>
        <taxon>Pseudomonadota</taxon>
        <taxon>Alphaproteobacteria</taxon>
        <taxon>Rhodobacterales</taxon>
        <taxon>Paracoccaceae</taxon>
        <taxon>Haematobacter</taxon>
    </lineage>
</organism>
<keyword evidence="1" id="KW-0472">Membrane</keyword>
<name>A0A212ACK6_9RHOB</name>
<protein>
    <submittedName>
        <fullName evidence="2">Uncharacterized protein</fullName>
    </submittedName>
</protein>
<proteinExistence type="predicted"/>